<proteinExistence type="predicted"/>
<keyword evidence="4" id="KW-1185">Reference proteome</keyword>
<evidence type="ECO:0000259" key="2">
    <source>
        <dbReference type="Pfam" id="PF13478"/>
    </source>
</evidence>
<dbReference type="OrthoDB" id="9815497at2"/>
<dbReference type="InterPro" id="IPR027051">
    <property type="entry name" value="XdhC_Rossmann_dom"/>
</dbReference>
<gene>
    <name evidence="3" type="ORF">C3942_13645</name>
</gene>
<evidence type="ECO:0000259" key="1">
    <source>
        <dbReference type="Pfam" id="PF02625"/>
    </source>
</evidence>
<dbReference type="Pfam" id="PF13478">
    <property type="entry name" value="XdhC_C"/>
    <property type="match status" value="1"/>
</dbReference>
<dbReference type="PANTHER" id="PTHR30388:SF4">
    <property type="entry name" value="MOLYBDENUM COFACTOR INSERTION CHAPERONE PAOD"/>
    <property type="match status" value="1"/>
</dbReference>
<evidence type="ECO:0000313" key="4">
    <source>
        <dbReference type="Proteomes" id="UP000238220"/>
    </source>
</evidence>
<evidence type="ECO:0008006" key="5">
    <source>
        <dbReference type="Google" id="ProtNLM"/>
    </source>
</evidence>
<accession>A0A2S5TE95</accession>
<dbReference type="RefSeq" id="WP_104230907.1">
    <property type="nucleotide sequence ID" value="NZ_PSNW01000007.1"/>
</dbReference>
<feature type="domain" description="XdhC Rossmann" evidence="2">
    <location>
        <begin position="208"/>
        <end position="343"/>
    </location>
</feature>
<evidence type="ECO:0000313" key="3">
    <source>
        <dbReference type="EMBL" id="PPE73311.1"/>
    </source>
</evidence>
<dbReference type="InterPro" id="IPR052698">
    <property type="entry name" value="MoCofactor_Util/Proc"/>
</dbReference>
<protein>
    <recommendedName>
        <fullName evidence="5">Xanthine dehydrogenase</fullName>
    </recommendedName>
</protein>
<organism evidence="3 4">
    <name type="scientific">Solimonas fluminis</name>
    <dbReference type="NCBI Taxonomy" id="2086571"/>
    <lineage>
        <taxon>Bacteria</taxon>
        <taxon>Pseudomonadati</taxon>
        <taxon>Pseudomonadota</taxon>
        <taxon>Gammaproteobacteria</taxon>
        <taxon>Nevskiales</taxon>
        <taxon>Nevskiaceae</taxon>
        <taxon>Solimonas</taxon>
    </lineage>
</organism>
<feature type="domain" description="XdhC- CoxI" evidence="1">
    <location>
        <begin position="26"/>
        <end position="86"/>
    </location>
</feature>
<dbReference type="AlphaFoldDB" id="A0A2S5TE95"/>
<reference evidence="3 4" key="1">
    <citation type="submission" date="2018-02" db="EMBL/GenBank/DDBJ databases">
        <title>Genome sequencing of Solimonas sp. HR-BB.</title>
        <authorList>
            <person name="Lee Y."/>
            <person name="Jeon C.O."/>
        </authorList>
    </citation>
    <scope>NUCLEOTIDE SEQUENCE [LARGE SCALE GENOMIC DNA]</scope>
    <source>
        <strain evidence="3 4">HR-BB</strain>
    </source>
</reference>
<sequence>MNTPQEFAPLLAGLRRLQASGFAGGGALATLTRTRGSTFRRAGARMLVCGDGQIVRGLSGGCPERDIVARARGVIAAGRPEIVRYNREYGLDAMIEMGCGGELEVLIEPLSSGEDLHFIDAVEDCMSARREGFLATAYTRDGHCLSPRPRRLVWSGGVASDSLADPALAQAVVAQGTAAGSAPVVQTIGTASGRYEVLIERLRPPHALLLVGVTAGAVALARFAQTLGWAVTLVDSRDDVDRSALPPGTRLLQAAPAALLQGLQPGQYDSAVVMTHNLERDADYLRALATLPLAYLGAIGSRSRAAKLCAATGLQPPRLRAPAGLDLGSETPEEIALAIAAEILAVSSGRSGGVLSAHDGPIH</sequence>
<dbReference type="Proteomes" id="UP000238220">
    <property type="component" value="Unassembled WGS sequence"/>
</dbReference>
<dbReference type="Gene3D" id="3.40.50.720">
    <property type="entry name" value="NAD(P)-binding Rossmann-like Domain"/>
    <property type="match status" value="1"/>
</dbReference>
<comment type="caution">
    <text evidence="3">The sequence shown here is derived from an EMBL/GenBank/DDBJ whole genome shotgun (WGS) entry which is preliminary data.</text>
</comment>
<dbReference type="InterPro" id="IPR003777">
    <property type="entry name" value="XdhC_CoxI"/>
</dbReference>
<name>A0A2S5TE95_9GAMM</name>
<dbReference type="PANTHER" id="PTHR30388">
    <property type="entry name" value="ALDEHYDE OXIDOREDUCTASE MOLYBDENUM COFACTOR ASSEMBLY PROTEIN"/>
    <property type="match status" value="1"/>
</dbReference>
<dbReference type="EMBL" id="PSNW01000007">
    <property type="protein sequence ID" value="PPE73311.1"/>
    <property type="molecule type" value="Genomic_DNA"/>
</dbReference>
<dbReference type="Pfam" id="PF02625">
    <property type="entry name" value="XdhC_CoxI"/>
    <property type="match status" value="1"/>
</dbReference>